<dbReference type="InterPro" id="IPR027417">
    <property type="entry name" value="P-loop_NTPase"/>
</dbReference>
<reference evidence="9 10" key="1">
    <citation type="submission" date="2020-08" db="EMBL/GenBank/DDBJ databases">
        <title>Genome public.</title>
        <authorList>
            <person name="Liu C."/>
            <person name="Sun Q."/>
        </authorList>
    </citation>
    <scope>NUCLEOTIDE SEQUENCE [LARGE SCALE GENOMIC DNA]</scope>
    <source>
        <strain evidence="9 10">BX17</strain>
    </source>
</reference>
<evidence type="ECO:0000256" key="4">
    <source>
        <dbReference type="ARBA" id="ARBA00022840"/>
    </source>
</evidence>
<comment type="subcellular location">
    <subcellularLocation>
        <location evidence="1">Cell membrane</location>
        <topology evidence="1">Multi-pass membrane protein</topology>
    </subcellularLocation>
</comment>
<accession>A0A8I0A9P1</accession>
<dbReference type="AlphaFoldDB" id="A0A8I0A9P1"/>
<protein>
    <submittedName>
        <fullName evidence="9">ABC transporter ATP-binding protein</fullName>
    </submittedName>
</protein>
<dbReference type="GO" id="GO:0005524">
    <property type="term" value="F:ATP binding"/>
    <property type="evidence" value="ECO:0007669"/>
    <property type="project" value="UniProtKB-KW"/>
</dbReference>
<dbReference type="PROSITE" id="PS50893">
    <property type="entry name" value="ABC_TRANSPORTER_2"/>
    <property type="match status" value="1"/>
</dbReference>
<feature type="transmembrane region" description="Helical" evidence="7">
    <location>
        <begin position="283"/>
        <end position="303"/>
    </location>
</feature>
<dbReference type="SMART" id="SM00382">
    <property type="entry name" value="AAA"/>
    <property type="match status" value="1"/>
</dbReference>
<evidence type="ECO:0000256" key="1">
    <source>
        <dbReference type="ARBA" id="ARBA00004651"/>
    </source>
</evidence>
<sequence length="623" mass="70137">MSQNKQRLSWLEMLKVNQRAYLLFYKRYPRMILSRFALIIWKALTPYVGIYFSALIIEELAGAKNPGRIHFLVLLTLFLIAAGSLVTALLEKWKNVQSAGMWLKIKKILSEKLFETDYVNLDETKNMELYSAICQNHNSAGWGLYRTLEDCEALCQTVIVILGGASLTLSLFTSQVPESAGKYTILNNPLFVILIALIMLAVTCISPVLAGKAGRYLTSLADIHNLGNRMFSYYGHLGYDTKKAADMRIYRQDKICEKYNLNKESTFGSRGVFARYQKGPVGFYLAGASAVSGIFTGIAYVFVCLKAWAGAFGLGTVTRYVASITRVYGGISTLITTMEDMRSNAAFLNMVFEFLDIPDHMYQGSLTVEKRNDRKYEVEFRNVSFQYSGSQEYALKDVNIKFEIGKKLAVVGMNGSGKTTFIKLLCRLYDPTEGEILLNGIDIRKYNYREYMTIFSVVFQDFKLFSLPLGENVAARTNYDRELVTEALEKAGFKQRLAKMPHGLSTCLYKEYTESGVSISGGEAQKIAIARALYKNAPFIILDEPTASLDPVAEAEIYEKFAEIVGDRTAIYISHRLSSCKFCDKIAVFHHGTIVQTGTHQSLLTDQTGIYHTLWQAQAQYYT</sequence>
<keyword evidence="3" id="KW-0547">Nucleotide-binding</keyword>
<keyword evidence="5 7" id="KW-1133">Transmembrane helix</keyword>
<dbReference type="SUPFAM" id="SSF52540">
    <property type="entry name" value="P-loop containing nucleoside triphosphate hydrolases"/>
    <property type="match status" value="1"/>
</dbReference>
<dbReference type="InterPro" id="IPR017871">
    <property type="entry name" value="ABC_transporter-like_CS"/>
</dbReference>
<dbReference type="InterPro" id="IPR039421">
    <property type="entry name" value="Type_1_exporter"/>
</dbReference>
<dbReference type="PROSITE" id="PS00211">
    <property type="entry name" value="ABC_TRANSPORTER_1"/>
    <property type="match status" value="1"/>
</dbReference>
<dbReference type="GO" id="GO:0005886">
    <property type="term" value="C:plasma membrane"/>
    <property type="evidence" value="ECO:0007669"/>
    <property type="project" value="UniProtKB-SubCell"/>
</dbReference>
<dbReference type="Pfam" id="PF00005">
    <property type="entry name" value="ABC_tran"/>
    <property type="match status" value="1"/>
</dbReference>
<dbReference type="InterPro" id="IPR003439">
    <property type="entry name" value="ABC_transporter-like_ATP-bd"/>
</dbReference>
<feature type="domain" description="ABC transporter" evidence="8">
    <location>
        <begin position="378"/>
        <end position="616"/>
    </location>
</feature>
<feature type="transmembrane region" description="Helical" evidence="7">
    <location>
        <begin position="36"/>
        <end position="57"/>
    </location>
</feature>
<dbReference type="GO" id="GO:0016887">
    <property type="term" value="F:ATP hydrolysis activity"/>
    <property type="evidence" value="ECO:0007669"/>
    <property type="project" value="InterPro"/>
</dbReference>
<dbReference type="PANTHER" id="PTHR43394">
    <property type="entry name" value="ATP-DEPENDENT PERMEASE MDL1, MITOCHONDRIAL"/>
    <property type="match status" value="1"/>
</dbReference>
<keyword evidence="10" id="KW-1185">Reference proteome</keyword>
<gene>
    <name evidence="9" type="ORF">H8S54_08420</name>
</gene>
<dbReference type="InterPro" id="IPR003593">
    <property type="entry name" value="AAA+_ATPase"/>
</dbReference>
<evidence type="ECO:0000313" key="9">
    <source>
        <dbReference type="EMBL" id="MBC5651129.1"/>
    </source>
</evidence>
<comment type="caution">
    <text evidence="9">The sequence shown here is derived from an EMBL/GenBank/DDBJ whole genome shotgun (WGS) entry which is preliminary data.</text>
</comment>
<dbReference type="Gene3D" id="3.40.50.300">
    <property type="entry name" value="P-loop containing nucleotide triphosphate hydrolases"/>
    <property type="match status" value="1"/>
</dbReference>
<proteinExistence type="predicted"/>
<keyword evidence="6 7" id="KW-0472">Membrane</keyword>
<keyword evidence="2 7" id="KW-0812">Transmembrane</keyword>
<evidence type="ECO:0000256" key="6">
    <source>
        <dbReference type="ARBA" id="ARBA00023136"/>
    </source>
</evidence>
<evidence type="ECO:0000256" key="7">
    <source>
        <dbReference type="SAM" id="Phobius"/>
    </source>
</evidence>
<dbReference type="EMBL" id="JACOOT010000019">
    <property type="protein sequence ID" value="MBC5651129.1"/>
    <property type="molecule type" value="Genomic_DNA"/>
</dbReference>
<name>A0A8I0A9P1_9FIRM</name>
<dbReference type="SUPFAM" id="SSF90123">
    <property type="entry name" value="ABC transporter transmembrane region"/>
    <property type="match status" value="1"/>
</dbReference>
<feature type="transmembrane region" description="Helical" evidence="7">
    <location>
        <begin position="69"/>
        <end position="90"/>
    </location>
</feature>
<evidence type="ECO:0000259" key="8">
    <source>
        <dbReference type="PROSITE" id="PS50893"/>
    </source>
</evidence>
<evidence type="ECO:0000313" key="10">
    <source>
        <dbReference type="Proteomes" id="UP000652847"/>
    </source>
</evidence>
<dbReference type="Proteomes" id="UP000652847">
    <property type="component" value="Unassembled WGS sequence"/>
</dbReference>
<dbReference type="InterPro" id="IPR036640">
    <property type="entry name" value="ABC1_TM_sf"/>
</dbReference>
<evidence type="ECO:0000256" key="2">
    <source>
        <dbReference type="ARBA" id="ARBA00022692"/>
    </source>
</evidence>
<evidence type="ECO:0000256" key="3">
    <source>
        <dbReference type="ARBA" id="ARBA00022741"/>
    </source>
</evidence>
<feature type="transmembrane region" description="Helical" evidence="7">
    <location>
        <begin position="153"/>
        <end position="171"/>
    </location>
</feature>
<keyword evidence="4 9" id="KW-0067">ATP-binding</keyword>
<evidence type="ECO:0000256" key="5">
    <source>
        <dbReference type="ARBA" id="ARBA00022989"/>
    </source>
</evidence>
<organism evidence="9 10">
    <name type="scientific">Blautia segnis</name>
    <dbReference type="NCBI Taxonomy" id="2763030"/>
    <lineage>
        <taxon>Bacteria</taxon>
        <taxon>Bacillati</taxon>
        <taxon>Bacillota</taxon>
        <taxon>Clostridia</taxon>
        <taxon>Lachnospirales</taxon>
        <taxon>Lachnospiraceae</taxon>
        <taxon>Blautia</taxon>
    </lineage>
</organism>
<dbReference type="PANTHER" id="PTHR43394:SF1">
    <property type="entry name" value="ATP-BINDING CASSETTE SUB-FAMILY B MEMBER 10, MITOCHONDRIAL"/>
    <property type="match status" value="1"/>
</dbReference>
<dbReference type="Gene3D" id="1.20.1560.10">
    <property type="entry name" value="ABC transporter type 1, transmembrane domain"/>
    <property type="match status" value="1"/>
</dbReference>
<dbReference type="GO" id="GO:0015421">
    <property type="term" value="F:ABC-type oligopeptide transporter activity"/>
    <property type="evidence" value="ECO:0007669"/>
    <property type="project" value="TreeGrafter"/>
</dbReference>
<dbReference type="RefSeq" id="WP_186901284.1">
    <property type="nucleotide sequence ID" value="NZ_JACOOT010000019.1"/>
</dbReference>
<feature type="transmembrane region" description="Helical" evidence="7">
    <location>
        <begin position="191"/>
        <end position="210"/>
    </location>
</feature>